<reference evidence="1 2" key="1">
    <citation type="submission" date="2019-11" db="EMBL/GenBank/DDBJ databases">
        <title>Comparative genomics of hydrocarbon-degrading Desulfosarcina strains.</title>
        <authorList>
            <person name="Watanabe M."/>
            <person name="Kojima H."/>
            <person name="Fukui M."/>
        </authorList>
    </citation>
    <scope>NUCLEOTIDE SEQUENCE [LARGE SCALE GENOMIC DNA]</scope>
    <source>
        <strain evidence="1 2">PP31</strain>
    </source>
</reference>
<dbReference type="RefSeq" id="WP_155307007.1">
    <property type="nucleotide sequence ID" value="NZ_AP021875.1"/>
</dbReference>
<proteinExistence type="predicted"/>
<name>A0A5K7ZJB6_9BACT</name>
<dbReference type="EMBL" id="AP021875">
    <property type="protein sequence ID" value="BBO78364.1"/>
    <property type="molecule type" value="Genomic_DNA"/>
</dbReference>
<sequence length="60" mass="7087">MDKKLKSKSLCKWKKEDVKQNGEELIDILSHSKFFCEKCLRSSRLKGTLCKPEKLDRMVE</sequence>
<organism evidence="1 2">
    <name type="scientific">Desulfosarcina widdelii</name>
    <dbReference type="NCBI Taxonomy" id="947919"/>
    <lineage>
        <taxon>Bacteria</taxon>
        <taxon>Pseudomonadati</taxon>
        <taxon>Thermodesulfobacteriota</taxon>
        <taxon>Desulfobacteria</taxon>
        <taxon>Desulfobacterales</taxon>
        <taxon>Desulfosarcinaceae</taxon>
        <taxon>Desulfosarcina</taxon>
    </lineage>
</organism>
<accession>A0A5K7ZJB6</accession>
<dbReference type="AlphaFoldDB" id="A0A5K7ZJB6"/>
<dbReference type="KEGG" id="dwd:DSCW_57810"/>
<dbReference type="OrthoDB" id="5422981at2"/>
<evidence type="ECO:0000313" key="2">
    <source>
        <dbReference type="Proteomes" id="UP000427769"/>
    </source>
</evidence>
<gene>
    <name evidence="1" type="ORF">DSCW_57810</name>
</gene>
<keyword evidence="2" id="KW-1185">Reference proteome</keyword>
<evidence type="ECO:0000313" key="1">
    <source>
        <dbReference type="EMBL" id="BBO78364.1"/>
    </source>
</evidence>
<dbReference type="Proteomes" id="UP000427769">
    <property type="component" value="Chromosome"/>
</dbReference>
<protein>
    <submittedName>
        <fullName evidence="1">Uncharacterized protein</fullName>
    </submittedName>
</protein>